<organism evidence="2 3">
    <name type="scientific">Gymnopus androsaceus JB14</name>
    <dbReference type="NCBI Taxonomy" id="1447944"/>
    <lineage>
        <taxon>Eukaryota</taxon>
        <taxon>Fungi</taxon>
        <taxon>Dikarya</taxon>
        <taxon>Basidiomycota</taxon>
        <taxon>Agaricomycotina</taxon>
        <taxon>Agaricomycetes</taxon>
        <taxon>Agaricomycetidae</taxon>
        <taxon>Agaricales</taxon>
        <taxon>Marasmiineae</taxon>
        <taxon>Omphalotaceae</taxon>
        <taxon>Gymnopus</taxon>
    </lineage>
</organism>
<keyword evidence="3" id="KW-1185">Reference proteome</keyword>
<evidence type="ECO:0000313" key="3">
    <source>
        <dbReference type="Proteomes" id="UP000799118"/>
    </source>
</evidence>
<reference evidence="2" key="1">
    <citation type="journal article" date="2019" name="Environ. Microbiol.">
        <title>Fungal ecological strategies reflected in gene transcription - a case study of two litter decomposers.</title>
        <authorList>
            <person name="Barbi F."/>
            <person name="Kohler A."/>
            <person name="Barry K."/>
            <person name="Baskaran P."/>
            <person name="Daum C."/>
            <person name="Fauchery L."/>
            <person name="Ihrmark K."/>
            <person name="Kuo A."/>
            <person name="LaButti K."/>
            <person name="Lipzen A."/>
            <person name="Morin E."/>
            <person name="Grigoriev I.V."/>
            <person name="Henrissat B."/>
            <person name="Lindahl B."/>
            <person name="Martin F."/>
        </authorList>
    </citation>
    <scope>NUCLEOTIDE SEQUENCE</scope>
    <source>
        <strain evidence="2">JB14</strain>
    </source>
</reference>
<dbReference type="AlphaFoldDB" id="A0A6A4GBR3"/>
<gene>
    <name evidence="2" type="ORF">BT96DRAFT_162266</name>
</gene>
<keyword evidence="1" id="KW-0472">Membrane</keyword>
<keyword evidence="1" id="KW-0812">Transmembrane</keyword>
<accession>A0A6A4GBR3</accession>
<proteinExistence type="predicted"/>
<evidence type="ECO:0000313" key="2">
    <source>
        <dbReference type="EMBL" id="KAE9382838.1"/>
    </source>
</evidence>
<dbReference type="EMBL" id="ML770940">
    <property type="protein sequence ID" value="KAE9382838.1"/>
    <property type="molecule type" value="Genomic_DNA"/>
</dbReference>
<keyword evidence="1" id="KW-1133">Transmembrane helix</keyword>
<name>A0A6A4GBR3_9AGAR</name>
<dbReference type="Proteomes" id="UP000799118">
    <property type="component" value="Unassembled WGS sequence"/>
</dbReference>
<evidence type="ECO:0000256" key="1">
    <source>
        <dbReference type="SAM" id="Phobius"/>
    </source>
</evidence>
<protein>
    <submittedName>
        <fullName evidence="2">Uncharacterized protein</fullName>
    </submittedName>
</protein>
<sequence>MAFFFTVHTFDYPTYFPGTSLYGISHSMAHCVYISYMLHSLSCCRGPRQKMDETRRVVRRYWY</sequence>
<feature type="transmembrane region" description="Helical" evidence="1">
    <location>
        <begin position="20"/>
        <end position="41"/>
    </location>
</feature>